<proteinExistence type="inferred from homology"/>
<sequence>MQPVLTRRGLATLGSSLAAPAAFAQQGYPSRPIRMVVAFAAGGNSDTMARLIQPRMSAALGQNIIIDNRGGAGGTLAAGQVAQAPADGYTLLFDAVSFVIAQFIHRGTPFDYERDFATIGLVAEAPYVVATSAASGIRDLPGVIAAARRDGLAYGSPGIGTPGHLTGVLLAHQAGVRLEHAPYRGGAEVARDIAAGTLPVGILTVSSIKPVVDGGRAFAVAITSARRGGIEGVPTIAEQGFPGFDQTSWNGILCRSGTPEPIRRRLEAALNAATSDPEVRTRLAQMGAEAVLADMDAFTQRLTRERAAVSRLIRETGITFG</sequence>
<accession>A0ABZ0PLN4</accession>
<dbReference type="Gene3D" id="3.40.190.10">
    <property type="entry name" value="Periplasmic binding protein-like II"/>
    <property type="match status" value="1"/>
</dbReference>
<reference evidence="3 4" key="1">
    <citation type="submission" date="2023-11" db="EMBL/GenBank/DDBJ databases">
        <title>Arctic aerobic anoxygenic photoheterotroph Sediminicoccus rosea KRV36 adapts its photosynthesis to long days of polar summer.</title>
        <authorList>
            <person name="Tomasch J."/>
            <person name="Kopejtka K."/>
            <person name="Bily T."/>
            <person name="Gardiner A.T."/>
            <person name="Gardian Z."/>
            <person name="Shivaramu S."/>
            <person name="Koblizek M."/>
            <person name="Engelhardt F."/>
            <person name="Kaftan D."/>
        </authorList>
    </citation>
    <scope>NUCLEOTIDE SEQUENCE [LARGE SCALE GENOMIC DNA]</scope>
    <source>
        <strain evidence="3 4">R-30</strain>
    </source>
</reference>
<feature type="signal peptide" evidence="2">
    <location>
        <begin position="1"/>
        <end position="24"/>
    </location>
</feature>
<keyword evidence="2" id="KW-0732">Signal</keyword>
<dbReference type="Gene3D" id="3.40.190.150">
    <property type="entry name" value="Bordetella uptake gene, domain 1"/>
    <property type="match status" value="1"/>
</dbReference>
<dbReference type="EMBL" id="CP137852">
    <property type="protein sequence ID" value="WPB86136.1"/>
    <property type="molecule type" value="Genomic_DNA"/>
</dbReference>
<evidence type="ECO:0000313" key="3">
    <source>
        <dbReference type="EMBL" id="WPB86136.1"/>
    </source>
</evidence>
<organism evidence="3 4">
    <name type="scientific">Sediminicoccus rosea</name>
    <dbReference type="NCBI Taxonomy" id="1225128"/>
    <lineage>
        <taxon>Bacteria</taxon>
        <taxon>Pseudomonadati</taxon>
        <taxon>Pseudomonadota</taxon>
        <taxon>Alphaproteobacteria</taxon>
        <taxon>Acetobacterales</taxon>
        <taxon>Roseomonadaceae</taxon>
        <taxon>Sediminicoccus</taxon>
    </lineage>
</organism>
<dbReference type="InterPro" id="IPR042100">
    <property type="entry name" value="Bug_dom1"/>
</dbReference>
<dbReference type="InterPro" id="IPR005064">
    <property type="entry name" value="BUG"/>
</dbReference>
<dbReference type="RefSeq" id="WP_318650112.1">
    <property type="nucleotide sequence ID" value="NZ_CP137852.1"/>
</dbReference>
<dbReference type="PIRSF" id="PIRSF017082">
    <property type="entry name" value="YflP"/>
    <property type="match status" value="1"/>
</dbReference>
<dbReference type="PANTHER" id="PTHR42928">
    <property type="entry name" value="TRICARBOXYLATE-BINDING PROTEIN"/>
    <property type="match status" value="1"/>
</dbReference>
<name>A0ABZ0PLN4_9PROT</name>
<dbReference type="Pfam" id="PF03401">
    <property type="entry name" value="TctC"/>
    <property type="match status" value="1"/>
</dbReference>
<dbReference type="PANTHER" id="PTHR42928:SF5">
    <property type="entry name" value="BLR1237 PROTEIN"/>
    <property type="match status" value="1"/>
</dbReference>
<evidence type="ECO:0000313" key="4">
    <source>
        <dbReference type="Proteomes" id="UP001305521"/>
    </source>
</evidence>
<evidence type="ECO:0000256" key="2">
    <source>
        <dbReference type="SAM" id="SignalP"/>
    </source>
</evidence>
<keyword evidence="4" id="KW-1185">Reference proteome</keyword>
<feature type="chain" id="PRO_5045073125" evidence="2">
    <location>
        <begin position="25"/>
        <end position="321"/>
    </location>
</feature>
<dbReference type="Proteomes" id="UP001305521">
    <property type="component" value="Chromosome"/>
</dbReference>
<evidence type="ECO:0000256" key="1">
    <source>
        <dbReference type="ARBA" id="ARBA00006987"/>
    </source>
</evidence>
<comment type="similarity">
    <text evidence="1">Belongs to the UPF0065 (bug) family.</text>
</comment>
<protein>
    <submittedName>
        <fullName evidence="3">Tripartite tricarboxylate transporter substrate-binding protein</fullName>
    </submittedName>
</protein>
<gene>
    <name evidence="3" type="ORF">R9Z33_04515</name>
</gene>